<evidence type="ECO:0000256" key="4">
    <source>
        <dbReference type="ARBA" id="ARBA00022989"/>
    </source>
</evidence>
<reference evidence="15" key="1">
    <citation type="submission" date="2017-02" db="UniProtKB">
        <authorList>
            <consortium name="WormBaseParasite"/>
        </authorList>
    </citation>
    <scope>IDENTIFICATION</scope>
</reference>
<dbReference type="GO" id="GO:0005886">
    <property type="term" value="C:plasma membrane"/>
    <property type="evidence" value="ECO:0007669"/>
    <property type="project" value="UniProtKB-SubCell"/>
</dbReference>
<keyword evidence="5 9" id="KW-0297">G-protein coupled receptor</keyword>
<dbReference type="InterPro" id="IPR000276">
    <property type="entry name" value="GPCR_Rhodpsn"/>
</dbReference>
<evidence type="ECO:0000313" key="14">
    <source>
        <dbReference type="Proteomes" id="UP000274756"/>
    </source>
</evidence>
<keyword evidence="8 9" id="KW-0807">Transducer</keyword>
<keyword evidence="2" id="KW-1003">Cell membrane</keyword>
<dbReference type="SUPFAM" id="SSF81321">
    <property type="entry name" value="Family A G protein-coupled receptor-like"/>
    <property type="match status" value="1"/>
</dbReference>
<feature type="transmembrane region" description="Helical" evidence="10">
    <location>
        <begin position="242"/>
        <end position="261"/>
    </location>
</feature>
<evidence type="ECO:0000313" key="15">
    <source>
        <dbReference type="WBParaSite" id="DME_0000031501-mRNA-1"/>
    </source>
</evidence>
<evidence type="ECO:0000256" key="6">
    <source>
        <dbReference type="ARBA" id="ARBA00023136"/>
    </source>
</evidence>
<organism evidence="13 15">
    <name type="scientific">Dracunculus medinensis</name>
    <name type="common">Guinea worm</name>
    <dbReference type="NCBI Taxonomy" id="318479"/>
    <lineage>
        <taxon>Eukaryota</taxon>
        <taxon>Metazoa</taxon>
        <taxon>Ecdysozoa</taxon>
        <taxon>Nematoda</taxon>
        <taxon>Chromadorea</taxon>
        <taxon>Rhabditida</taxon>
        <taxon>Spirurina</taxon>
        <taxon>Dracunculoidea</taxon>
        <taxon>Dracunculidae</taxon>
        <taxon>Dracunculus</taxon>
    </lineage>
</organism>
<feature type="transmembrane region" description="Helical" evidence="10">
    <location>
        <begin position="281"/>
        <end position="302"/>
    </location>
</feature>
<evidence type="ECO:0000256" key="8">
    <source>
        <dbReference type="ARBA" id="ARBA00023224"/>
    </source>
</evidence>
<dbReference type="OrthoDB" id="6076970at2759"/>
<dbReference type="STRING" id="318479.A0A0N4U153"/>
<evidence type="ECO:0000256" key="1">
    <source>
        <dbReference type="ARBA" id="ARBA00004651"/>
    </source>
</evidence>
<keyword evidence="4 10" id="KW-1133">Transmembrane helix</keyword>
<evidence type="ECO:0000256" key="7">
    <source>
        <dbReference type="ARBA" id="ARBA00023170"/>
    </source>
</evidence>
<dbReference type="WBParaSite" id="DME_0000031501-mRNA-1">
    <property type="protein sequence ID" value="DME_0000031501-mRNA-1"/>
    <property type="gene ID" value="DME_0000031501"/>
</dbReference>
<reference evidence="12 14" key="2">
    <citation type="submission" date="2018-11" db="EMBL/GenBank/DDBJ databases">
        <authorList>
            <consortium name="Pathogen Informatics"/>
        </authorList>
    </citation>
    <scope>NUCLEOTIDE SEQUENCE [LARGE SCALE GENOMIC DNA]</scope>
</reference>
<protein>
    <submittedName>
        <fullName evidence="15">G_PROTEIN_RECEP_F1_2 domain-containing protein</fullName>
    </submittedName>
</protein>
<dbReference type="EMBL" id="UYYG01001150">
    <property type="protein sequence ID" value="VDN54702.1"/>
    <property type="molecule type" value="Genomic_DNA"/>
</dbReference>
<feature type="transmembrane region" description="Helical" evidence="10">
    <location>
        <begin position="32"/>
        <end position="60"/>
    </location>
</feature>
<evidence type="ECO:0000259" key="11">
    <source>
        <dbReference type="PROSITE" id="PS50262"/>
    </source>
</evidence>
<evidence type="ECO:0000256" key="10">
    <source>
        <dbReference type="SAM" id="Phobius"/>
    </source>
</evidence>
<proteinExistence type="inferred from homology"/>
<dbReference type="PROSITE" id="PS00237">
    <property type="entry name" value="G_PROTEIN_RECEP_F1_1"/>
    <property type="match status" value="1"/>
</dbReference>
<feature type="transmembrane region" description="Helical" evidence="10">
    <location>
        <begin position="197"/>
        <end position="221"/>
    </location>
</feature>
<comment type="subcellular location">
    <subcellularLocation>
        <location evidence="1">Cell membrane</location>
        <topology evidence="1">Multi-pass membrane protein</topology>
    </subcellularLocation>
</comment>
<keyword evidence="3 9" id="KW-0812">Transmembrane</keyword>
<sequence>MFILFTLKNNFDINKIISRISSPPPPIHGVQLAIVAIPYSLIFIVGIFGNTAVLTYAFFLTRSLKSFVLALGNTIIYIVALSLVDTMVMMSIPFHMTSVILDNWLFGDVACKIYWVLEISNKVCSTFILTAMAFDRYMGICYPGIGRVILNNYLFHPVDAKVIQIAYGDKYVKIDGNITNISKEVCIDGMKKKVRTWVSLCVFILGFLLPGTLMAFFYSNIIFTLRKQKRAFVQTRLPIRRITSYALVVSIFYFMCQTPFWLTQIYGMLMTTLNIKSSPQILLLTYICHMFPFIGAALNWIFYAQFNTQFRKGLTLVSERIVRTNNNRLVNFFFQLFIDIFLISFFKRVFTITG</sequence>
<dbReference type="PANTHER" id="PTHR24229:SF95">
    <property type="entry name" value="G-PROTEIN COUPLED RECEPTOR C06G4.5-RELATED"/>
    <property type="match status" value="1"/>
</dbReference>
<gene>
    <name evidence="12" type="ORF">DME_LOCUS4675</name>
</gene>
<feature type="domain" description="G-protein coupled receptors family 1 profile" evidence="11">
    <location>
        <begin position="49"/>
        <end position="303"/>
    </location>
</feature>
<dbReference type="GO" id="GO:0042277">
    <property type="term" value="F:peptide binding"/>
    <property type="evidence" value="ECO:0007669"/>
    <property type="project" value="TreeGrafter"/>
</dbReference>
<dbReference type="Gene3D" id="1.20.1070.10">
    <property type="entry name" value="Rhodopsin 7-helix transmembrane proteins"/>
    <property type="match status" value="2"/>
</dbReference>
<evidence type="ECO:0000313" key="13">
    <source>
        <dbReference type="Proteomes" id="UP000038040"/>
    </source>
</evidence>
<evidence type="ECO:0000313" key="12">
    <source>
        <dbReference type="EMBL" id="VDN54702.1"/>
    </source>
</evidence>
<dbReference type="GO" id="GO:0004930">
    <property type="term" value="F:G protein-coupled receptor activity"/>
    <property type="evidence" value="ECO:0007669"/>
    <property type="project" value="UniProtKB-KW"/>
</dbReference>
<dbReference type="Pfam" id="PF00001">
    <property type="entry name" value="7tm_1"/>
    <property type="match status" value="2"/>
</dbReference>
<keyword evidence="7 9" id="KW-0675">Receptor</keyword>
<name>A0A0N4U153_DRAME</name>
<dbReference type="PANTHER" id="PTHR24229">
    <property type="entry name" value="NEUROPEPTIDES RECEPTOR"/>
    <property type="match status" value="1"/>
</dbReference>
<comment type="similarity">
    <text evidence="9">Belongs to the G-protein coupled receptor 1 family.</text>
</comment>
<accession>A0A0N4U153</accession>
<dbReference type="Proteomes" id="UP000038040">
    <property type="component" value="Unplaced"/>
</dbReference>
<dbReference type="GO" id="GO:0043005">
    <property type="term" value="C:neuron projection"/>
    <property type="evidence" value="ECO:0007669"/>
    <property type="project" value="TreeGrafter"/>
</dbReference>
<evidence type="ECO:0000256" key="3">
    <source>
        <dbReference type="ARBA" id="ARBA00022692"/>
    </source>
</evidence>
<evidence type="ECO:0000256" key="5">
    <source>
        <dbReference type="ARBA" id="ARBA00023040"/>
    </source>
</evidence>
<evidence type="ECO:0000256" key="2">
    <source>
        <dbReference type="ARBA" id="ARBA00022475"/>
    </source>
</evidence>
<feature type="transmembrane region" description="Helical" evidence="10">
    <location>
        <begin position="67"/>
        <end position="92"/>
    </location>
</feature>
<evidence type="ECO:0000256" key="9">
    <source>
        <dbReference type="RuleBase" id="RU000688"/>
    </source>
</evidence>
<dbReference type="PROSITE" id="PS50262">
    <property type="entry name" value="G_PROTEIN_RECEP_F1_2"/>
    <property type="match status" value="1"/>
</dbReference>
<dbReference type="AlphaFoldDB" id="A0A0N4U153"/>
<keyword evidence="6 10" id="KW-0472">Membrane</keyword>
<dbReference type="PRINTS" id="PR00237">
    <property type="entry name" value="GPCRRHODOPSN"/>
</dbReference>
<dbReference type="InterPro" id="IPR017452">
    <property type="entry name" value="GPCR_Rhodpsn_7TM"/>
</dbReference>
<feature type="transmembrane region" description="Helical" evidence="10">
    <location>
        <begin position="329"/>
        <end position="346"/>
    </location>
</feature>
<keyword evidence="14" id="KW-1185">Reference proteome</keyword>
<dbReference type="Proteomes" id="UP000274756">
    <property type="component" value="Unassembled WGS sequence"/>
</dbReference>